<keyword evidence="5 9" id="KW-0653">Protein transport</keyword>
<keyword evidence="9" id="KW-0472">Membrane</keyword>
<name>A0A2P6NAV2_9EUKA</name>
<evidence type="ECO:0000256" key="9">
    <source>
        <dbReference type="RuleBase" id="RU365073"/>
    </source>
</evidence>
<dbReference type="InterPro" id="IPR011502">
    <property type="entry name" value="Nucleoporin_Nup85"/>
</dbReference>
<evidence type="ECO:0000256" key="1">
    <source>
        <dbReference type="ARBA" id="ARBA00004567"/>
    </source>
</evidence>
<feature type="compositionally biased region" description="Polar residues" evidence="10">
    <location>
        <begin position="831"/>
        <end position="840"/>
    </location>
</feature>
<dbReference type="Proteomes" id="UP000241769">
    <property type="component" value="Unassembled WGS sequence"/>
</dbReference>
<comment type="subunit">
    <text evidence="9">Component of the nuclear pore complex (NPC).</text>
</comment>
<proteinExistence type="inferred from homology"/>
<comment type="similarity">
    <text evidence="2 9">Belongs to the nucleoporin Nup85 family.</text>
</comment>
<keyword evidence="4 9" id="KW-0509">mRNA transport</keyword>
<evidence type="ECO:0000256" key="2">
    <source>
        <dbReference type="ARBA" id="ARBA00005573"/>
    </source>
</evidence>
<keyword evidence="7 9" id="KW-0906">Nuclear pore complex</keyword>
<dbReference type="GO" id="GO:0017056">
    <property type="term" value="F:structural constituent of nuclear pore"/>
    <property type="evidence" value="ECO:0007669"/>
    <property type="project" value="TreeGrafter"/>
</dbReference>
<dbReference type="GO" id="GO:0045893">
    <property type="term" value="P:positive regulation of DNA-templated transcription"/>
    <property type="evidence" value="ECO:0007669"/>
    <property type="project" value="TreeGrafter"/>
</dbReference>
<comment type="caution">
    <text evidence="11">The sequence shown here is derived from an EMBL/GenBank/DDBJ whole genome shotgun (WGS) entry which is preliminary data.</text>
</comment>
<protein>
    <recommendedName>
        <fullName evidence="9">Nuclear pore complex protein Nup85</fullName>
    </recommendedName>
</protein>
<dbReference type="GO" id="GO:0031080">
    <property type="term" value="C:nuclear pore outer ring"/>
    <property type="evidence" value="ECO:0007669"/>
    <property type="project" value="TreeGrafter"/>
</dbReference>
<dbReference type="GO" id="GO:0006606">
    <property type="term" value="P:protein import into nucleus"/>
    <property type="evidence" value="ECO:0007669"/>
    <property type="project" value="TreeGrafter"/>
</dbReference>
<keyword evidence="6 9" id="KW-0811">Translocation</keyword>
<evidence type="ECO:0000313" key="12">
    <source>
        <dbReference type="Proteomes" id="UP000241769"/>
    </source>
</evidence>
<gene>
    <name evidence="11" type="ORF">PROFUN_11141</name>
</gene>
<reference evidence="11 12" key="1">
    <citation type="journal article" date="2018" name="Genome Biol. Evol.">
        <title>Multiple Roots of Fruiting Body Formation in Amoebozoa.</title>
        <authorList>
            <person name="Hillmann F."/>
            <person name="Forbes G."/>
            <person name="Novohradska S."/>
            <person name="Ferling I."/>
            <person name="Riege K."/>
            <person name="Groth M."/>
            <person name="Westermann M."/>
            <person name="Marz M."/>
            <person name="Spaller T."/>
            <person name="Winckler T."/>
            <person name="Schaap P."/>
            <person name="Glockner G."/>
        </authorList>
    </citation>
    <scope>NUCLEOTIDE SEQUENCE [LARGE SCALE GENOMIC DNA]</scope>
    <source>
        <strain evidence="11 12">Jena</strain>
    </source>
</reference>
<accession>A0A2P6NAV2</accession>
<dbReference type="GO" id="GO:0031965">
    <property type="term" value="C:nuclear membrane"/>
    <property type="evidence" value="ECO:0007669"/>
    <property type="project" value="UniProtKB-UniRule"/>
</dbReference>
<dbReference type="InParanoid" id="A0A2P6NAV2"/>
<dbReference type="EMBL" id="MDYQ01000131">
    <property type="protein sequence ID" value="PRP81063.1"/>
    <property type="molecule type" value="Genomic_DNA"/>
</dbReference>
<evidence type="ECO:0000256" key="3">
    <source>
        <dbReference type="ARBA" id="ARBA00022448"/>
    </source>
</evidence>
<comment type="function">
    <text evidence="9">Functions as a component of the nuclear pore complex (NPC).</text>
</comment>
<dbReference type="STRING" id="1890364.A0A2P6NAV2"/>
<dbReference type="OrthoDB" id="17644at2759"/>
<dbReference type="AlphaFoldDB" id="A0A2P6NAV2"/>
<organism evidence="11 12">
    <name type="scientific">Planoprotostelium fungivorum</name>
    <dbReference type="NCBI Taxonomy" id="1890364"/>
    <lineage>
        <taxon>Eukaryota</taxon>
        <taxon>Amoebozoa</taxon>
        <taxon>Evosea</taxon>
        <taxon>Variosea</taxon>
        <taxon>Cavosteliida</taxon>
        <taxon>Cavosteliaceae</taxon>
        <taxon>Planoprotostelium</taxon>
    </lineage>
</organism>
<keyword evidence="12" id="KW-1185">Reference proteome</keyword>
<dbReference type="Pfam" id="PF07575">
    <property type="entry name" value="Nucleopor_Nup85"/>
    <property type="match status" value="1"/>
</dbReference>
<comment type="subcellular location">
    <subcellularLocation>
        <location evidence="1 9">Nucleus</location>
        <location evidence="1 9">Nuclear pore complex</location>
    </subcellularLocation>
</comment>
<keyword evidence="8 9" id="KW-0539">Nucleus</keyword>
<evidence type="ECO:0000256" key="6">
    <source>
        <dbReference type="ARBA" id="ARBA00023010"/>
    </source>
</evidence>
<evidence type="ECO:0000256" key="10">
    <source>
        <dbReference type="SAM" id="MobiDB-lite"/>
    </source>
</evidence>
<evidence type="ECO:0000256" key="7">
    <source>
        <dbReference type="ARBA" id="ARBA00023132"/>
    </source>
</evidence>
<feature type="region of interest" description="Disordered" evidence="10">
    <location>
        <begin position="829"/>
        <end position="851"/>
    </location>
</feature>
<evidence type="ECO:0000256" key="5">
    <source>
        <dbReference type="ARBA" id="ARBA00022927"/>
    </source>
</evidence>
<dbReference type="GO" id="GO:0006406">
    <property type="term" value="P:mRNA export from nucleus"/>
    <property type="evidence" value="ECO:0007669"/>
    <property type="project" value="TreeGrafter"/>
</dbReference>
<evidence type="ECO:0000256" key="4">
    <source>
        <dbReference type="ARBA" id="ARBA00022816"/>
    </source>
</evidence>
<dbReference type="PANTHER" id="PTHR13373:SF21">
    <property type="entry name" value="NUCLEAR PORE COMPLEX PROTEIN NUP85"/>
    <property type="match status" value="1"/>
</dbReference>
<dbReference type="PANTHER" id="PTHR13373">
    <property type="entry name" value="FROUNT PROTEIN-RELATED"/>
    <property type="match status" value="1"/>
</dbReference>
<evidence type="ECO:0000256" key="8">
    <source>
        <dbReference type="ARBA" id="ARBA00023242"/>
    </source>
</evidence>
<keyword evidence="3 9" id="KW-0813">Transport</keyword>
<sequence length="978" mass="111106">MTEHHAIQTKGHFLWGIGDELILPPKQKPIRWNIASDSVSRLIAESYVHFMKLQRTCQEGEAFQLEHNLLLSSDGYRTQYQRYMEQHLISENATDKEVTAFLETNSVWHLAEIFLINTGDNLVAQLTQWFLEHECRQMQKTITEIQQRSSPSSHPDFWDTIARLLLNGQFGDAASLLSLYESQNTEKISSFILQYPSIPDPDLTSEFDHRIDPVQLVQHFNDWHDDCQLAIQSEKDQHLSKILHIMLGDENTLLEVSNSWYELVMAKILYQQPDVDRERMTSLVETSTHYFSDLTPTDEIYISIMQLDAASAMLQCYAYFSSYWLVAHMTDLLFKAQRISSYYLEEDRDLRVFFLLEYAGQIVVDRSMWEICIGYQSFCNITGLHHTLEIVDRIEPGDERKFSKLMKECDELHLKEIKEGIYRSYIKRKIAREEYGGAVLSILNFLSVFTEDPARRDYVDGLSKTILNHILHGLQSDESKSHGKLVAIAGVVDGRDIDRNLKHLHFLAEFSTLYNRESGGDSDEKWNSEMVKGLLDACSREPEFLEAYPSLLPTLLYNVKGGEVSLSIESVQKLHVSYQLSLVTSSPSVEKDPSSITKRPIITVISLGDNHKSPKGTIRSSKDITAPLVSILNERGLLQEETKMDKEKMVNSLAMNTIPIQRLLNSIHLDYGYFLHAIGNQVGQGHLGIVESQSKEEKDERDLLHLSALPSFCRVSQPLQFVRGYREGDLQDVRQRDVSKRHSNSCDRSHAHCHMCNFNKGMLHHSFSIAPAQSTKECALSVTCRQTSTASSHGNKQEIELCFCTCLQHNEAATAKSMRPQAPVLPPVVASPTTQRQSPLHASPLPPVTVRTTENTPVVDVVHAAQVPNMAPSAVAQPPIILTELQFLAIRQVNNLHDLGFGRVRLEDLSDGDRQEINRITALRAAASSRKAKQGHDHKSFNKSLFILLMNRSSNLFIEPSRMVSDSQQFTSSRLLLF</sequence>
<evidence type="ECO:0000313" key="11">
    <source>
        <dbReference type="EMBL" id="PRP81063.1"/>
    </source>
</evidence>